<keyword evidence="4 5" id="KW-0694">RNA-binding</keyword>
<accession>A0A5B8C2I9</accession>
<dbReference type="Gene3D" id="3.40.50.150">
    <property type="entry name" value="Vaccinia Virus protein VP39"/>
    <property type="match status" value="1"/>
</dbReference>
<feature type="region of interest" description="Disordered" evidence="6">
    <location>
        <begin position="1"/>
        <end position="63"/>
    </location>
</feature>
<feature type="region of interest" description="Disordered" evidence="6">
    <location>
        <begin position="326"/>
        <end position="350"/>
    </location>
</feature>
<dbReference type="InterPro" id="IPR049560">
    <property type="entry name" value="MeTrfase_RsmB-F_NOP2_cat"/>
</dbReference>
<keyword evidence="2 5" id="KW-0808">Transferase</keyword>
<feature type="binding site" evidence="5">
    <location>
        <position position="430"/>
    </location>
    <ligand>
        <name>S-adenosyl-L-methionine</name>
        <dbReference type="ChEBI" id="CHEBI:59789"/>
    </ligand>
</feature>
<protein>
    <submittedName>
        <fullName evidence="8">rRNA small subunit methyltransferase B</fullName>
    </submittedName>
</protein>
<feature type="binding site" evidence="5">
    <location>
        <position position="412"/>
    </location>
    <ligand>
        <name>S-adenosyl-L-methionine</name>
        <dbReference type="ChEBI" id="CHEBI:59789"/>
    </ligand>
</feature>
<keyword evidence="1 5" id="KW-0489">Methyltransferase</keyword>
<dbReference type="GO" id="GO:0001510">
    <property type="term" value="P:RNA methylation"/>
    <property type="evidence" value="ECO:0007669"/>
    <property type="project" value="InterPro"/>
</dbReference>
<feature type="region of interest" description="Disordered" evidence="6">
    <location>
        <begin position="271"/>
        <end position="295"/>
    </location>
</feature>
<sequence>MSDTGGTGRGGPSGGRSGGGGRGGTSSGGGGRREASSGGGGRGGASRPGGRSQPRRRHTADAHRRAAYDVLRQVAESDAYANLVLPGLLRERGITGRDAAFVTELTYGTLRLRGRYDAVLARCTDGRRLETLDAPVLDLLRLGAHQLLGMRVPSHAAVSETVTLAREVTGPGPAGLVNAVLRAVSRRSLESWLDAVGDVADPDRTDAVARLAVTQSHPDWIARAMRQALLAHGRPAMELADLLAADNTAPQVTLVARPGLVSVDELAAQAQRADAGMPRRGRWSPQALVLGGGDPAQLPAVRRSAAGAQDEGSQLVALALAAAPLAPPEPGAASTGGNGDRPGGGTDSADTGDRAWLDLCAGPGGKAALLGAIAHQRGAHLLANEVAAHRARLVRASVAALPAGTVEVLTGDGREMGETHPGRFDRVIIDAPCTGLGALRRRPESRWRRSLEDLAALGPLQRALLTSALDATRPGGVVAYVTCSPHVAETTVVVEDVLGRRTDVEVLDAVATVQEVANEPLPDLGDGPYVQLWPHLHGTDAMFLALLRKTA</sequence>
<reference evidence="8 9" key="1">
    <citation type="submission" date="2019-05" db="EMBL/GenBank/DDBJ databases">
        <title>Georgenia *** sp. nov., and Georgenia *** sp. nov., isolated from the intestinal contents of plateau pika (Ochotona curzoniae) in the Qinghai-Tibet plateau of China.</title>
        <authorList>
            <person name="Tian Z."/>
        </authorList>
    </citation>
    <scope>NUCLEOTIDE SEQUENCE [LARGE SCALE GENOMIC DNA]</scope>
    <source>
        <strain evidence="8 9">Z443</strain>
    </source>
</reference>
<dbReference type="Proteomes" id="UP000314616">
    <property type="component" value="Chromosome"/>
</dbReference>
<dbReference type="PANTHER" id="PTHR22807">
    <property type="entry name" value="NOP2 YEAST -RELATED NOL1/NOP2/FMU SUN DOMAIN-CONTAINING"/>
    <property type="match status" value="1"/>
</dbReference>
<dbReference type="PROSITE" id="PS51686">
    <property type="entry name" value="SAM_MT_RSMB_NOP"/>
    <property type="match status" value="1"/>
</dbReference>
<name>A0A5B8C2I9_9MICO</name>
<dbReference type="AlphaFoldDB" id="A0A5B8C2I9"/>
<dbReference type="EMBL" id="CP040915">
    <property type="protein sequence ID" value="QDC24879.1"/>
    <property type="molecule type" value="Genomic_DNA"/>
</dbReference>
<comment type="similarity">
    <text evidence="5">Belongs to the class I-like SAM-binding methyltransferase superfamily. RsmB/NOP family.</text>
</comment>
<evidence type="ECO:0000313" key="8">
    <source>
        <dbReference type="EMBL" id="QDC24879.1"/>
    </source>
</evidence>
<dbReference type="InterPro" id="IPR023267">
    <property type="entry name" value="RCMT"/>
</dbReference>
<evidence type="ECO:0000256" key="2">
    <source>
        <dbReference type="ARBA" id="ARBA00022679"/>
    </source>
</evidence>
<feature type="compositionally biased region" description="Gly residues" evidence="6">
    <location>
        <begin position="37"/>
        <end position="47"/>
    </location>
</feature>
<dbReference type="GO" id="GO:0008173">
    <property type="term" value="F:RNA methyltransferase activity"/>
    <property type="evidence" value="ECO:0007669"/>
    <property type="project" value="InterPro"/>
</dbReference>
<dbReference type="PANTHER" id="PTHR22807:SF53">
    <property type="entry name" value="RIBOSOMAL RNA SMALL SUBUNIT METHYLTRANSFERASE B-RELATED"/>
    <property type="match status" value="1"/>
</dbReference>
<feature type="active site" description="Nucleophile" evidence="5">
    <location>
        <position position="483"/>
    </location>
</feature>
<dbReference type="KEGG" id="gyu:FE374_09890"/>
<dbReference type="CDD" id="cd02440">
    <property type="entry name" value="AdoMet_MTases"/>
    <property type="match status" value="1"/>
</dbReference>
<feature type="compositionally biased region" description="Gly residues" evidence="6">
    <location>
        <begin position="334"/>
        <end position="346"/>
    </location>
</feature>
<feature type="binding site" evidence="5">
    <location>
        <begin position="360"/>
        <end position="366"/>
    </location>
    <ligand>
        <name>S-adenosyl-L-methionine</name>
        <dbReference type="ChEBI" id="CHEBI:59789"/>
    </ligand>
</feature>
<evidence type="ECO:0000313" key="9">
    <source>
        <dbReference type="Proteomes" id="UP000314616"/>
    </source>
</evidence>
<gene>
    <name evidence="8" type="ORF">FE374_09890</name>
</gene>
<feature type="domain" description="SAM-dependent MTase RsmB/NOP-type" evidence="7">
    <location>
        <begin position="357"/>
        <end position="550"/>
    </location>
</feature>
<dbReference type="OrthoDB" id="9810297at2"/>
<evidence type="ECO:0000256" key="1">
    <source>
        <dbReference type="ARBA" id="ARBA00022603"/>
    </source>
</evidence>
<dbReference type="GO" id="GO:0006355">
    <property type="term" value="P:regulation of DNA-templated transcription"/>
    <property type="evidence" value="ECO:0007669"/>
    <property type="project" value="InterPro"/>
</dbReference>
<feature type="compositionally biased region" description="Gly residues" evidence="6">
    <location>
        <begin position="1"/>
        <end position="30"/>
    </location>
</feature>
<dbReference type="Pfam" id="PF01189">
    <property type="entry name" value="Methyltr_RsmB-F"/>
    <property type="match status" value="1"/>
</dbReference>
<dbReference type="SUPFAM" id="SSF53335">
    <property type="entry name" value="S-adenosyl-L-methionine-dependent methyltransferases"/>
    <property type="match status" value="1"/>
</dbReference>
<proteinExistence type="inferred from homology"/>
<organism evidence="8 9">
    <name type="scientific">Georgenia yuyongxinii</name>
    <dbReference type="NCBI Taxonomy" id="2589797"/>
    <lineage>
        <taxon>Bacteria</taxon>
        <taxon>Bacillati</taxon>
        <taxon>Actinomycetota</taxon>
        <taxon>Actinomycetes</taxon>
        <taxon>Micrococcales</taxon>
        <taxon>Bogoriellaceae</taxon>
        <taxon>Georgenia</taxon>
    </lineage>
</organism>
<dbReference type="InterPro" id="IPR006027">
    <property type="entry name" value="NusB_RsmB_TIM44"/>
</dbReference>
<keyword evidence="3 5" id="KW-0949">S-adenosyl-L-methionine</keyword>
<dbReference type="InterPro" id="IPR001678">
    <property type="entry name" value="MeTrfase_RsmB-F_NOP2_dom"/>
</dbReference>
<dbReference type="PRINTS" id="PR02008">
    <property type="entry name" value="RCMTFAMILY"/>
</dbReference>
<dbReference type="SUPFAM" id="SSF48013">
    <property type="entry name" value="NusB-like"/>
    <property type="match status" value="1"/>
</dbReference>
<dbReference type="Gene3D" id="1.10.940.10">
    <property type="entry name" value="NusB-like"/>
    <property type="match status" value="1"/>
</dbReference>
<dbReference type="InterPro" id="IPR029063">
    <property type="entry name" value="SAM-dependent_MTases_sf"/>
</dbReference>
<evidence type="ECO:0000256" key="6">
    <source>
        <dbReference type="SAM" id="MobiDB-lite"/>
    </source>
</evidence>
<evidence type="ECO:0000256" key="5">
    <source>
        <dbReference type="PROSITE-ProRule" id="PRU01023"/>
    </source>
</evidence>
<dbReference type="InterPro" id="IPR035926">
    <property type="entry name" value="NusB-like_sf"/>
</dbReference>
<evidence type="ECO:0000259" key="7">
    <source>
        <dbReference type="PROSITE" id="PS51686"/>
    </source>
</evidence>
<evidence type="ECO:0000256" key="3">
    <source>
        <dbReference type="ARBA" id="ARBA00022691"/>
    </source>
</evidence>
<evidence type="ECO:0000256" key="4">
    <source>
        <dbReference type="ARBA" id="ARBA00022884"/>
    </source>
</evidence>
<dbReference type="Pfam" id="PF01029">
    <property type="entry name" value="NusB"/>
    <property type="match status" value="1"/>
</dbReference>
<dbReference type="RefSeq" id="WP_139928665.1">
    <property type="nucleotide sequence ID" value="NZ_CP040915.1"/>
</dbReference>
<feature type="binding site" evidence="5">
    <location>
        <position position="385"/>
    </location>
    <ligand>
        <name>S-adenosyl-L-methionine</name>
        <dbReference type="ChEBI" id="CHEBI:59789"/>
    </ligand>
</feature>
<dbReference type="GO" id="GO:0003723">
    <property type="term" value="F:RNA binding"/>
    <property type="evidence" value="ECO:0007669"/>
    <property type="project" value="UniProtKB-UniRule"/>
</dbReference>